<dbReference type="GO" id="GO:0051301">
    <property type="term" value="P:cell division"/>
    <property type="evidence" value="ECO:0007669"/>
    <property type="project" value="UniProtKB-UniRule"/>
</dbReference>
<dbReference type="eggNOG" id="ENOG5030K8D">
    <property type="taxonomic scope" value="Bacteria"/>
</dbReference>
<comment type="similarity">
    <text evidence="1">Belongs to the CwsA family.</text>
</comment>
<comment type="function">
    <text evidence="1">Required for regulated cell division, cell wall synthesis and the maintenance of cell shape.</text>
</comment>
<keyword evidence="1" id="KW-1133">Transmembrane helix</keyword>
<name>G8RME3_MYCRN</name>
<dbReference type="Proteomes" id="UP000005442">
    <property type="component" value="Chromosome"/>
</dbReference>
<feature type="transmembrane region" description="Helical" evidence="1">
    <location>
        <begin position="112"/>
        <end position="132"/>
    </location>
</feature>
<keyword evidence="1" id="KW-0131">Cell cycle</keyword>
<evidence type="ECO:0000256" key="2">
    <source>
        <dbReference type="SAM" id="MobiDB-lite"/>
    </source>
</evidence>
<dbReference type="HAMAP" id="MF_00927">
    <property type="entry name" value="CwsA"/>
    <property type="match status" value="1"/>
</dbReference>
<dbReference type="HOGENOM" id="CLU_1914740_0_0_11"/>
<evidence type="ECO:0000313" key="3">
    <source>
        <dbReference type="EMBL" id="AEV72440.1"/>
    </source>
</evidence>
<dbReference type="AlphaFoldDB" id="G8RME3"/>
<gene>
    <name evidence="1" type="primary">cwsA</name>
    <name evidence="3" type="ordered locus">MycrhN_1831</name>
</gene>
<keyword evidence="1" id="KW-1003">Cell membrane</keyword>
<sequence>MRSKTEIRLTPGQRLSRGLKYSAVGPVDVTRGALALGIDGAQSSAAWVGDVYRRSRLKDQLTQELAAAQDTIAQELAAAQEVVSNLPQALLGAPPTRSVGGKARGRRRRRPLLFAAIGVAVLAGGAVAFSIIRRPPPHEPPPTLQPSVPMSPKP</sequence>
<dbReference type="GO" id="GO:0042546">
    <property type="term" value="P:cell wall biogenesis"/>
    <property type="evidence" value="ECO:0007669"/>
    <property type="project" value="UniProtKB-UniRule"/>
</dbReference>
<dbReference type="GO" id="GO:0008360">
    <property type="term" value="P:regulation of cell shape"/>
    <property type="evidence" value="ECO:0007669"/>
    <property type="project" value="UniProtKB-UniRule"/>
</dbReference>
<dbReference type="EMBL" id="CP003169">
    <property type="protein sequence ID" value="AEV72440.1"/>
    <property type="molecule type" value="Genomic_DNA"/>
</dbReference>
<keyword evidence="4" id="KW-1185">Reference proteome</keyword>
<evidence type="ECO:0000313" key="4">
    <source>
        <dbReference type="Proteomes" id="UP000005442"/>
    </source>
</evidence>
<reference evidence="3 4" key="1">
    <citation type="submission" date="2011-12" db="EMBL/GenBank/DDBJ databases">
        <title>Complete sequence of Mycobacterium rhodesiae NBB3.</title>
        <authorList>
            <consortium name="US DOE Joint Genome Institute"/>
            <person name="Lucas S."/>
            <person name="Han J."/>
            <person name="Lapidus A."/>
            <person name="Cheng J.-F."/>
            <person name="Goodwin L."/>
            <person name="Pitluck S."/>
            <person name="Peters L."/>
            <person name="Mikhailova N."/>
            <person name="Gu W."/>
            <person name="Detter J.C."/>
            <person name="Han C."/>
            <person name="Tapia R."/>
            <person name="Land M."/>
            <person name="Hauser L."/>
            <person name="Kyrpides N."/>
            <person name="Ivanova N."/>
            <person name="Pagani I."/>
            <person name="Mattes T."/>
            <person name="Holmes A."/>
            <person name="Rutledge P."/>
            <person name="Paulsen I."/>
            <person name="Coleman N."/>
            <person name="Woyke T."/>
        </authorList>
    </citation>
    <scope>NUCLEOTIDE SEQUENCE [LARGE SCALE GENOMIC DNA]</scope>
    <source>
        <strain evidence="3 4">NBB3</strain>
    </source>
</reference>
<dbReference type="STRING" id="710685.MycrhN_1831"/>
<protein>
    <recommendedName>
        <fullName evidence="1">Cell wall synthesis protein CwsA</fullName>
    </recommendedName>
    <alternativeName>
        <fullName evidence="1">Cell wall synthesis and cell shape protein A</fullName>
    </alternativeName>
</protein>
<dbReference type="Pfam" id="PF10814">
    <property type="entry name" value="CwsA"/>
    <property type="match status" value="1"/>
</dbReference>
<dbReference type="PATRIC" id="fig|710685.3.peg.1839"/>
<feature type="compositionally biased region" description="Pro residues" evidence="2">
    <location>
        <begin position="138"/>
        <end position="154"/>
    </location>
</feature>
<accession>G8RME3</accession>
<dbReference type="GO" id="GO:0005886">
    <property type="term" value="C:plasma membrane"/>
    <property type="evidence" value="ECO:0007669"/>
    <property type="project" value="UniProtKB-SubCell"/>
</dbReference>
<comment type="subcellular location">
    <subcellularLocation>
        <location evidence="1">Cell membrane</location>
        <topology evidence="1">Single-pass membrane protein</topology>
    </subcellularLocation>
    <text evidence="1">Localizes to poles and midcell sites.</text>
</comment>
<dbReference type="KEGG" id="mrh:MycrhN_1831"/>
<feature type="region of interest" description="Disordered" evidence="2">
    <location>
        <begin position="133"/>
        <end position="154"/>
    </location>
</feature>
<dbReference type="RefSeq" id="WP_014210254.1">
    <property type="nucleotide sequence ID" value="NC_016604.1"/>
</dbReference>
<proteinExistence type="inferred from homology"/>
<keyword evidence="1" id="KW-0812">Transmembrane</keyword>
<keyword evidence="1" id="KW-0132">Cell division</keyword>
<keyword evidence="1" id="KW-0133">Cell shape</keyword>
<organism evidence="3 4">
    <name type="scientific">Mycolicibacterium rhodesiae (strain NBB3)</name>
    <name type="common">Mycobacterium rhodesiae</name>
    <dbReference type="NCBI Taxonomy" id="710685"/>
    <lineage>
        <taxon>Bacteria</taxon>
        <taxon>Bacillati</taxon>
        <taxon>Actinomycetota</taxon>
        <taxon>Actinomycetes</taxon>
        <taxon>Mycobacteriales</taxon>
        <taxon>Mycobacteriaceae</taxon>
        <taxon>Mycolicibacterium</taxon>
    </lineage>
</organism>
<evidence type="ECO:0000256" key="1">
    <source>
        <dbReference type="HAMAP-Rule" id="MF_00927"/>
    </source>
</evidence>
<keyword evidence="1" id="KW-0472">Membrane</keyword>
<dbReference type="InterPro" id="IPR024245">
    <property type="entry name" value="CwsA"/>
</dbReference>
<dbReference type="OrthoDB" id="4762208at2"/>